<organism evidence="4 5">
    <name type="scientific">Leptonychotes weddellii</name>
    <name type="common">Weddell seal</name>
    <name type="synonym">Otaria weddellii</name>
    <dbReference type="NCBI Taxonomy" id="9713"/>
    <lineage>
        <taxon>Eukaryota</taxon>
        <taxon>Metazoa</taxon>
        <taxon>Chordata</taxon>
        <taxon>Craniata</taxon>
        <taxon>Vertebrata</taxon>
        <taxon>Euteleostomi</taxon>
        <taxon>Mammalia</taxon>
        <taxon>Eutheria</taxon>
        <taxon>Laurasiatheria</taxon>
        <taxon>Carnivora</taxon>
        <taxon>Caniformia</taxon>
        <taxon>Pinnipedia</taxon>
        <taxon>Phocidae</taxon>
        <taxon>Monachinae</taxon>
        <taxon>Lobodontini</taxon>
        <taxon>Leptonychotes</taxon>
    </lineage>
</organism>
<proteinExistence type="predicted"/>
<dbReference type="PANTHER" id="PTHR23113:SF35">
    <property type="entry name" value="RAL GUANINE NUCLEOTIDE DISSOCIATION STIMULATOR"/>
    <property type="match status" value="1"/>
</dbReference>
<feature type="domain" description="Ras-GEF" evidence="3">
    <location>
        <begin position="52"/>
        <end position="256"/>
    </location>
</feature>
<evidence type="ECO:0000256" key="2">
    <source>
        <dbReference type="PROSITE-ProRule" id="PRU00168"/>
    </source>
</evidence>
<dbReference type="PANTHER" id="PTHR23113">
    <property type="entry name" value="GUANINE NUCLEOTIDE EXCHANGE FACTOR"/>
    <property type="match status" value="1"/>
</dbReference>
<dbReference type="PROSITE" id="PS50009">
    <property type="entry name" value="RASGEF_CAT"/>
    <property type="match status" value="1"/>
</dbReference>
<dbReference type="Pfam" id="PF00617">
    <property type="entry name" value="RasGEF"/>
    <property type="match status" value="1"/>
</dbReference>
<evidence type="ECO:0000259" key="3">
    <source>
        <dbReference type="PROSITE" id="PS50009"/>
    </source>
</evidence>
<name>A0A2U3Z2Z1_LEPWE</name>
<dbReference type="GO" id="GO:0005886">
    <property type="term" value="C:plasma membrane"/>
    <property type="evidence" value="ECO:0007669"/>
    <property type="project" value="TreeGrafter"/>
</dbReference>
<evidence type="ECO:0000313" key="4">
    <source>
        <dbReference type="Proteomes" id="UP000245341"/>
    </source>
</evidence>
<dbReference type="SMART" id="SM00147">
    <property type="entry name" value="RasGEF"/>
    <property type="match status" value="1"/>
</dbReference>
<dbReference type="GO" id="GO:0007265">
    <property type="term" value="P:Ras protein signal transduction"/>
    <property type="evidence" value="ECO:0007669"/>
    <property type="project" value="TreeGrafter"/>
</dbReference>
<dbReference type="Gene3D" id="1.10.840.10">
    <property type="entry name" value="Ras guanine-nucleotide exchange factors catalytic domain"/>
    <property type="match status" value="2"/>
</dbReference>
<dbReference type="KEGG" id="lww:102740060"/>
<dbReference type="InterPro" id="IPR036964">
    <property type="entry name" value="RASGEF_cat_dom_sf"/>
</dbReference>
<dbReference type="AlphaFoldDB" id="A0A2U3Z2Z1"/>
<dbReference type="STRING" id="9713.A0A2U3Z2Z1"/>
<dbReference type="SUPFAM" id="SSF48366">
    <property type="entry name" value="Ras GEF"/>
    <property type="match status" value="1"/>
</dbReference>
<keyword evidence="1 2" id="KW-0344">Guanine-nucleotide releasing factor</keyword>
<sequence length="256" mass="29573">MSAQPSFLKLLVMWQETPTESKPTQAPEASCHRYITPKNQLNEEKPDLLDFPPKLVAEQLTYMDAELFKTVLPQQCLGSIWTKRNKPGNEHLAPTVWATVAQFNGVANCVITTCLGNPSMTARDRAMVVEHWIKVAKDQPSNKFASLLMNLQRGWKRVQKKGVIPYLGTFLTDLVMPDTAMEDYLEMEIIFFDHNAMELEINHKKKPRKTMYTWTLNNMLLNNEWVNHELKEEIKNYMETNKNDMTGVPKFGIQQK</sequence>
<dbReference type="InterPro" id="IPR001895">
    <property type="entry name" value="RASGEF_cat_dom"/>
</dbReference>
<evidence type="ECO:0000256" key="1">
    <source>
        <dbReference type="ARBA" id="ARBA00022658"/>
    </source>
</evidence>
<dbReference type="OrthoDB" id="9808951at2759"/>
<protein>
    <submittedName>
        <fullName evidence="5">Ral guanine nucleotide dissociation stimulator-like</fullName>
    </submittedName>
</protein>
<dbReference type="RefSeq" id="XP_006750372.1">
    <property type="nucleotide sequence ID" value="XM_006750309.1"/>
</dbReference>
<evidence type="ECO:0000313" key="5">
    <source>
        <dbReference type="RefSeq" id="XP_006750372.1"/>
    </source>
</evidence>
<reference evidence="5" key="1">
    <citation type="submission" date="2025-08" db="UniProtKB">
        <authorList>
            <consortium name="RefSeq"/>
        </authorList>
    </citation>
    <scope>IDENTIFICATION</scope>
    <source>
        <tissue evidence="5">Liver</tissue>
    </source>
</reference>
<keyword evidence="4" id="KW-1185">Reference proteome</keyword>
<gene>
    <name evidence="5" type="primary">LOC102740060</name>
</gene>
<dbReference type="InterPro" id="IPR023578">
    <property type="entry name" value="Ras_GEF_dom_sf"/>
</dbReference>
<dbReference type="Proteomes" id="UP000245341">
    <property type="component" value="Unplaced"/>
</dbReference>
<dbReference type="InterPro" id="IPR008937">
    <property type="entry name" value="Ras-like_GEF"/>
</dbReference>
<accession>A0A2U3Z2Z1</accession>
<dbReference type="GO" id="GO:0005085">
    <property type="term" value="F:guanyl-nucleotide exchange factor activity"/>
    <property type="evidence" value="ECO:0007669"/>
    <property type="project" value="UniProtKB-KW"/>
</dbReference>
<dbReference type="GeneID" id="102740060"/>